<keyword evidence="5 12" id="KW-0378">Hydrolase</keyword>
<feature type="binding site" evidence="9">
    <location>
        <position position="27"/>
    </location>
    <ligand>
        <name>substrate</name>
    </ligand>
</feature>
<dbReference type="GeneID" id="30998227"/>
<dbReference type="STRING" id="984485.A0A1E4RE26"/>
<evidence type="ECO:0000313" key="15">
    <source>
        <dbReference type="Proteomes" id="UP000095085"/>
    </source>
</evidence>
<dbReference type="PROSITE" id="PS00892">
    <property type="entry name" value="HIT_1"/>
    <property type="match status" value="1"/>
</dbReference>
<feature type="domain" description="HIT" evidence="13">
    <location>
        <begin position="2"/>
        <end position="114"/>
    </location>
</feature>
<evidence type="ECO:0000256" key="5">
    <source>
        <dbReference type="ARBA" id="ARBA00022801"/>
    </source>
</evidence>
<dbReference type="GO" id="GO:0047710">
    <property type="term" value="F:bis(5'-adenosyl)-triphosphatase activity"/>
    <property type="evidence" value="ECO:0007669"/>
    <property type="project" value="UniProtKB-UniRule"/>
</dbReference>
<dbReference type="EMBL" id="KV454544">
    <property type="protein sequence ID" value="ODV65476.1"/>
    <property type="molecule type" value="Genomic_DNA"/>
</dbReference>
<dbReference type="EC" id="3.6.1.29" evidence="2 12"/>
<organism evidence="14 15">
    <name type="scientific">Hyphopichia burtonii NRRL Y-1933</name>
    <dbReference type="NCBI Taxonomy" id="984485"/>
    <lineage>
        <taxon>Eukaryota</taxon>
        <taxon>Fungi</taxon>
        <taxon>Dikarya</taxon>
        <taxon>Ascomycota</taxon>
        <taxon>Saccharomycotina</taxon>
        <taxon>Pichiomycetes</taxon>
        <taxon>Debaryomycetaceae</taxon>
        <taxon>Hyphopichia</taxon>
    </lineage>
</organism>
<dbReference type="Proteomes" id="UP000095085">
    <property type="component" value="Unassembled WGS sequence"/>
</dbReference>
<dbReference type="InterPro" id="IPR039383">
    <property type="entry name" value="FHIT"/>
</dbReference>
<dbReference type="RefSeq" id="XP_020074543.1">
    <property type="nucleotide sequence ID" value="XM_020223678.1"/>
</dbReference>
<evidence type="ECO:0000256" key="10">
    <source>
        <dbReference type="PIRSR" id="PIRSR639383-3"/>
    </source>
</evidence>
<dbReference type="Gene3D" id="3.30.428.10">
    <property type="entry name" value="HIT-like"/>
    <property type="match status" value="1"/>
</dbReference>
<feature type="short sequence motif" description="Histidine triad motif" evidence="11">
    <location>
        <begin position="95"/>
        <end position="99"/>
    </location>
</feature>
<name>A0A1E4RE26_9ASCO</name>
<accession>A0A1E4RE26</accession>
<evidence type="ECO:0000256" key="7">
    <source>
        <dbReference type="ARBA" id="ARBA00047780"/>
    </source>
</evidence>
<comment type="catalytic activity">
    <reaction evidence="7 12">
        <text>P(1),P(3)-bis(5'-adenosyl) triphosphate + H2O = AMP + ADP + 2 H(+)</text>
        <dbReference type="Rhea" id="RHEA:13893"/>
        <dbReference type="ChEBI" id="CHEBI:15377"/>
        <dbReference type="ChEBI" id="CHEBI:15378"/>
        <dbReference type="ChEBI" id="CHEBI:58529"/>
        <dbReference type="ChEBI" id="CHEBI:456215"/>
        <dbReference type="ChEBI" id="CHEBI:456216"/>
        <dbReference type="EC" id="3.6.1.29"/>
    </reaction>
</comment>
<dbReference type="InterPro" id="IPR019808">
    <property type="entry name" value="Histidine_triad_CS"/>
</dbReference>
<evidence type="ECO:0000256" key="4">
    <source>
        <dbReference type="ARBA" id="ARBA00022741"/>
    </source>
</evidence>
<dbReference type="Pfam" id="PF01230">
    <property type="entry name" value="HIT"/>
    <property type="match status" value="1"/>
</dbReference>
<dbReference type="GO" id="GO:0004081">
    <property type="term" value="F:bis(5'-nucleosyl)-tetraphosphatase (asymmetrical) activity"/>
    <property type="evidence" value="ECO:0007669"/>
    <property type="project" value="EnsemblFungi"/>
</dbReference>
<dbReference type="SUPFAM" id="SSF54197">
    <property type="entry name" value="HIT-like"/>
    <property type="match status" value="1"/>
</dbReference>
<dbReference type="InterPro" id="IPR036265">
    <property type="entry name" value="HIT-like_sf"/>
</dbReference>
<proteinExistence type="predicted"/>
<dbReference type="InterPro" id="IPR051884">
    <property type="entry name" value="Bis(5'-adenosyl)-TPase_reg"/>
</dbReference>
<keyword evidence="4 12" id="KW-0547">Nucleotide-binding</keyword>
<feature type="active site" description="Tele-AMP-histidine intermediate" evidence="8">
    <location>
        <position position="97"/>
    </location>
</feature>
<evidence type="ECO:0000256" key="12">
    <source>
        <dbReference type="RuleBase" id="RU366076"/>
    </source>
</evidence>
<keyword evidence="15" id="KW-1185">Reference proteome</keyword>
<dbReference type="PROSITE" id="PS51084">
    <property type="entry name" value="HIT_2"/>
    <property type="match status" value="1"/>
</dbReference>
<dbReference type="PANTHER" id="PTHR46243:SF1">
    <property type="entry name" value="BIS(5'-ADENOSYL)-TRIPHOSPHATASE"/>
    <property type="match status" value="1"/>
</dbReference>
<dbReference type="AlphaFoldDB" id="A0A1E4RE26"/>
<dbReference type="InterPro" id="IPR011146">
    <property type="entry name" value="HIT-like"/>
</dbReference>
<comment type="cofactor">
    <cofactor evidence="1 12">
        <name>Mn(2+)</name>
        <dbReference type="ChEBI" id="CHEBI:29035"/>
    </cofactor>
</comment>
<evidence type="ECO:0000256" key="6">
    <source>
        <dbReference type="ARBA" id="ARBA00025241"/>
    </source>
</evidence>
<evidence type="ECO:0000313" key="14">
    <source>
        <dbReference type="EMBL" id="ODV65476.1"/>
    </source>
</evidence>
<dbReference type="FunFam" id="3.30.428.10:FF:000011">
    <property type="entry name" value="Fragile histidine triad"/>
    <property type="match status" value="1"/>
</dbReference>
<dbReference type="PANTHER" id="PTHR46243">
    <property type="entry name" value="BIS(5'-ADENOSYL)-TRIPHOSPHATASE"/>
    <property type="match status" value="1"/>
</dbReference>
<dbReference type="OrthoDB" id="680339at2759"/>
<evidence type="ECO:0000256" key="3">
    <source>
        <dbReference type="ARBA" id="ARBA00014605"/>
    </source>
</evidence>
<feature type="site" description="Important for induction of apoptosis" evidence="10">
    <location>
        <position position="114"/>
    </location>
</feature>
<dbReference type="CDD" id="cd01275">
    <property type="entry name" value="FHIT"/>
    <property type="match status" value="1"/>
</dbReference>
<reference evidence="15" key="1">
    <citation type="submission" date="2016-05" db="EMBL/GenBank/DDBJ databases">
        <title>Comparative genomics of biotechnologically important yeasts.</title>
        <authorList>
            <consortium name="DOE Joint Genome Institute"/>
            <person name="Riley R."/>
            <person name="Haridas S."/>
            <person name="Wolfe K.H."/>
            <person name="Lopes M.R."/>
            <person name="Hittinger C.T."/>
            <person name="Goker M."/>
            <person name="Salamov A."/>
            <person name="Wisecaver J."/>
            <person name="Long T.M."/>
            <person name="Aerts A.L."/>
            <person name="Barry K."/>
            <person name="Choi C."/>
            <person name="Clum A."/>
            <person name="Coughlan A.Y."/>
            <person name="Deshpande S."/>
            <person name="Douglass A.P."/>
            <person name="Hanson S.J."/>
            <person name="Klenk H.-P."/>
            <person name="Labutti K."/>
            <person name="Lapidus A."/>
            <person name="Lindquist E."/>
            <person name="Lipzen A."/>
            <person name="Meier-Kolthoff J.P."/>
            <person name="Ohm R.A."/>
            <person name="Otillar R.P."/>
            <person name="Pangilinan J."/>
            <person name="Peng Y."/>
            <person name="Rokas A."/>
            <person name="Rosa C.A."/>
            <person name="Scheuner C."/>
            <person name="Sibirny A.A."/>
            <person name="Slot J.C."/>
            <person name="Stielow J.B."/>
            <person name="Sun H."/>
            <person name="Kurtzman C.P."/>
            <person name="Blackwell M."/>
            <person name="Grigoriev I.V."/>
            <person name="Jeffries T.W."/>
        </authorList>
    </citation>
    <scope>NUCLEOTIDE SEQUENCE [LARGE SCALE GENOMIC DNA]</scope>
    <source>
        <strain evidence="15">NRRL Y-1933</strain>
    </source>
</reference>
<dbReference type="GO" id="GO:0000166">
    <property type="term" value="F:nucleotide binding"/>
    <property type="evidence" value="ECO:0007669"/>
    <property type="project" value="UniProtKB-KW"/>
</dbReference>
<evidence type="ECO:0000256" key="1">
    <source>
        <dbReference type="ARBA" id="ARBA00001936"/>
    </source>
</evidence>
<dbReference type="GO" id="GO:0015964">
    <property type="term" value="P:diadenosine triphosphate catabolic process"/>
    <property type="evidence" value="ECO:0007669"/>
    <property type="project" value="EnsemblFungi"/>
</dbReference>
<evidence type="ECO:0000256" key="11">
    <source>
        <dbReference type="PROSITE-ProRule" id="PRU00464"/>
    </source>
</evidence>
<gene>
    <name evidence="14" type="ORF">HYPBUDRAFT_7656</name>
</gene>
<protein>
    <recommendedName>
        <fullName evidence="3 12">Bis(5'-adenosyl)-triphosphatase</fullName>
        <ecNumber evidence="2 12">3.6.1.29</ecNumber>
    </recommendedName>
</protein>
<evidence type="ECO:0000256" key="9">
    <source>
        <dbReference type="PIRSR" id="PIRSR639383-2"/>
    </source>
</evidence>
<sequence length="174" mass="19961">MSNIYFYKFIVNNQVFYKSQYTYALVNLKPLVPGHVLIVPLRTSVYNLADLTIHESIDYMNTLQLIHRFIKHVYKADSLNIAIQDGPESGQSIPHLHTHIIPRYKLDGYGDGIYSKLEQKDLLGEWSARRDSFMSSGGFSPVDDDQRVARTLDVMAKEALWLKDELARYTSSST</sequence>
<comment type="function">
    <text evidence="6">Cleaves A-5'-PPP-5'A to yield AMP and ADP. Can cleave all dinucleoside polyphosphates, provided the phosphate chain contains at least 3 phosphates and that 1 of the 2 bases composing the nucleotide is a purine. Is most effective on dinucleoside triphosphates. Negatively regulates intracellular dinucleoside polyphosphate levels, which elevate following heat shock.</text>
</comment>
<feature type="binding site" evidence="9">
    <location>
        <position position="99"/>
    </location>
    <ligand>
        <name>substrate</name>
    </ligand>
</feature>
<feature type="binding site" evidence="9">
    <location>
        <position position="84"/>
    </location>
    <ligand>
        <name>substrate</name>
    </ligand>
</feature>
<evidence type="ECO:0000259" key="13">
    <source>
        <dbReference type="PROSITE" id="PS51084"/>
    </source>
</evidence>
<evidence type="ECO:0000256" key="8">
    <source>
        <dbReference type="PIRSR" id="PIRSR639383-1"/>
    </source>
</evidence>
<evidence type="ECO:0000256" key="2">
    <source>
        <dbReference type="ARBA" id="ARBA00012377"/>
    </source>
</evidence>